<keyword evidence="7 8" id="KW-0464">Manganese</keyword>
<feature type="transmembrane region" description="Helical" evidence="8">
    <location>
        <begin position="108"/>
        <end position="132"/>
    </location>
</feature>
<comment type="function">
    <text evidence="8">Probably functions as a manganese efflux pump.</text>
</comment>
<dbReference type="PANTHER" id="PTHR35529:SF1">
    <property type="entry name" value="MANGANESE EFFLUX PUMP MNTP-RELATED"/>
    <property type="match status" value="1"/>
</dbReference>
<keyword evidence="2 8" id="KW-1003">Cell membrane</keyword>
<dbReference type="EMBL" id="WHOD01000067">
    <property type="protein sequence ID" value="NOU95025.1"/>
    <property type="molecule type" value="Genomic_DNA"/>
</dbReference>
<dbReference type="Proteomes" id="UP000641588">
    <property type="component" value="Unassembled WGS sequence"/>
</dbReference>
<dbReference type="GO" id="GO:0005384">
    <property type="term" value="F:manganese ion transmembrane transporter activity"/>
    <property type="evidence" value="ECO:0007669"/>
    <property type="project" value="UniProtKB-UniRule"/>
</dbReference>
<evidence type="ECO:0000313" key="10">
    <source>
        <dbReference type="Proteomes" id="UP000641588"/>
    </source>
</evidence>
<comment type="similarity">
    <text evidence="8">Belongs to the MntP (TC 9.B.29) family.</text>
</comment>
<organism evidence="9 10">
    <name type="scientific">Paenibacillus foliorum</name>
    <dbReference type="NCBI Taxonomy" id="2654974"/>
    <lineage>
        <taxon>Bacteria</taxon>
        <taxon>Bacillati</taxon>
        <taxon>Bacillota</taxon>
        <taxon>Bacilli</taxon>
        <taxon>Bacillales</taxon>
        <taxon>Paenibacillaceae</taxon>
        <taxon>Paenibacillus</taxon>
    </lineage>
</organism>
<dbReference type="GO" id="GO:0005886">
    <property type="term" value="C:plasma membrane"/>
    <property type="evidence" value="ECO:0007669"/>
    <property type="project" value="UniProtKB-SubCell"/>
</dbReference>
<keyword evidence="10" id="KW-1185">Reference proteome</keyword>
<dbReference type="InterPro" id="IPR022929">
    <property type="entry name" value="Put_MntP"/>
</dbReference>
<comment type="subcellular location">
    <subcellularLocation>
        <location evidence="8">Cell membrane</location>
        <topology evidence="8">Multi-pass membrane protein</topology>
    </subcellularLocation>
</comment>
<proteinExistence type="inferred from homology"/>
<keyword evidence="4 8" id="KW-1133">Transmembrane helix</keyword>
<name>A0A972GY43_9BACL</name>
<evidence type="ECO:0000256" key="1">
    <source>
        <dbReference type="ARBA" id="ARBA00022448"/>
    </source>
</evidence>
<accession>A0A972GY43</accession>
<sequence length="187" mass="19652">MEWASPLMIGQLITLLIMAVALGLDALSLGIGIGMRGIRKLHIIQLSLLIALFHMLMPLVGMFTGGYVGSLLGGVATKAGGILLVLLGVHMVYSSLKGEAARSIDHNTTWGMVLFALSVSIDSFSVGVSLGMFAGDRFLTVVLFGAVGGLMSIIGLMLGRRLGRWIGEYGEAMGGVILLAFGINFLL</sequence>
<comment type="caution">
    <text evidence="9">The sequence shown here is derived from an EMBL/GenBank/DDBJ whole genome shotgun (WGS) entry which is preliminary data.</text>
</comment>
<feature type="transmembrane region" description="Helical" evidence="8">
    <location>
        <begin position="75"/>
        <end position="96"/>
    </location>
</feature>
<dbReference type="AlphaFoldDB" id="A0A972GY43"/>
<dbReference type="PANTHER" id="PTHR35529">
    <property type="entry name" value="MANGANESE EFFLUX PUMP MNTP-RELATED"/>
    <property type="match status" value="1"/>
</dbReference>
<dbReference type="InterPro" id="IPR003810">
    <property type="entry name" value="Mntp/YtaF"/>
</dbReference>
<gene>
    <name evidence="8" type="primary">mntP</name>
    <name evidence="9" type="ORF">GC093_17610</name>
</gene>
<evidence type="ECO:0000256" key="3">
    <source>
        <dbReference type="ARBA" id="ARBA00022692"/>
    </source>
</evidence>
<evidence type="ECO:0000256" key="8">
    <source>
        <dbReference type="HAMAP-Rule" id="MF_01521"/>
    </source>
</evidence>
<feature type="transmembrane region" description="Helical" evidence="8">
    <location>
        <begin position="169"/>
        <end position="186"/>
    </location>
</feature>
<feature type="transmembrane region" description="Helical" evidence="8">
    <location>
        <begin position="46"/>
        <end position="69"/>
    </location>
</feature>
<dbReference type="Pfam" id="PF02659">
    <property type="entry name" value="Mntp"/>
    <property type="match status" value="1"/>
</dbReference>
<evidence type="ECO:0000256" key="6">
    <source>
        <dbReference type="ARBA" id="ARBA00023136"/>
    </source>
</evidence>
<dbReference type="HAMAP" id="MF_01521">
    <property type="entry name" value="MntP_pump"/>
    <property type="match status" value="1"/>
</dbReference>
<keyword evidence="3 8" id="KW-0812">Transmembrane</keyword>
<evidence type="ECO:0000256" key="7">
    <source>
        <dbReference type="ARBA" id="ARBA00023211"/>
    </source>
</evidence>
<evidence type="ECO:0000256" key="4">
    <source>
        <dbReference type="ARBA" id="ARBA00022989"/>
    </source>
</evidence>
<evidence type="ECO:0000313" key="9">
    <source>
        <dbReference type="EMBL" id="NOU95025.1"/>
    </source>
</evidence>
<keyword evidence="6 8" id="KW-0472">Membrane</keyword>
<keyword evidence="1 8" id="KW-0813">Transport</keyword>
<dbReference type="RefSeq" id="WP_171653242.1">
    <property type="nucleotide sequence ID" value="NZ_WHOD01000067.1"/>
</dbReference>
<reference evidence="9" key="1">
    <citation type="submission" date="2019-10" db="EMBL/GenBank/DDBJ databases">
        <title>Description of Paenibacillus glebae sp. nov.</title>
        <authorList>
            <person name="Carlier A."/>
            <person name="Qi S."/>
        </authorList>
    </citation>
    <scope>NUCLEOTIDE SEQUENCE</scope>
    <source>
        <strain evidence="9">LMG 31456</strain>
    </source>
</reference>
<feature type="transmembrane region" description="Helical" evidence="8">
    <location>
        <begin position="12"/>
        <end position="34"/>
    </location>
</feature>
<evidence type="ECO:0000256" key="5">
    <source>
        <dbReference type="ARBA" id="ARBA00023065"/>
    </source>
</evidence>
<evidence type="ECO:0000256" key="2">
    <source>
        <dbReference type="ARBA" id="ARBA00022475"/>
    </source>
</evidence>
<protein>
    <recommendedName>
        <fullName evidence="8">Putative manganese efflux pump MntP</fullName>
    </recommendedName>
</protein>
<keyword evidence="5 8" id="KW-0406">Ion transport</keyword>
<feature type="transmembrane region" description="Helical" evidence="8">
    <location>
        <begin position="138"/>
        <end position="157"/>
    </location>
</feature>